<dbReference type="OrthoDB" id="643280at2759"/>
<evidence type="ECO:0000313" key="28">
    <source>
        <dbReference type="EMBL" id="MQM14833.1"/>
    </source>
</evidence>
<feature type="transmembrane region" description="Helical" evidence="24">
    <location>
        <begin position="35"/>
        <end position="53"/>
    </location>
</feature>
<dbReference type="FunFam" id="1.10.510.10:FF:000248">
    <property type="entry name" value="S-receptor-like kinase 5"/>
    <property type="match status" value="1"/>
</dbReference>
<dbReference type="PANTHER" id="PTHR47974">
    <property type="entry name" value="OS07G0415500 PROTEIN"/>
    <property type="match status" value="1"/>
</dbReference>
<keyword evidence="29" id="KW-1185">Reference proteome</keyword>
<keyword evidence="12 22" id="KW-0418">Kinase</keyword>
<keyword evidence="6 22" id="KW-0808">Transferase</keyword>
<feature type="transmembrane region" description="Helical" evidence="24">
    <location>
        <begin position="476"/>
        <end position="497"/>
    </location>
</feature>
<dbReference type="GO" id="GO:0051707">
    <property type="term" value="P:response to other organism"/>
    <property type="evidence" value="ECO:0007669"/>
    <property type="project" value="UniProtKB-ARBA"/>
</dbReference>
<dbReference type="PANTHER" id="PTHR47974:SF19">
    <property type="entry name" value="RECEPTOR-LIKE SERINE_THREONINE-PROTEIN KINASE"/>
    <property type="match status" value="1"/>
</dbReference>
<dbReference type="CDD" id="cd00028">
    <property type="entry name" value="B_lectin"/>
    <property type="match status" value="1"/>
</dbReference>
<keyword evidence="10" id="KW-0677">Repeat</keyword>
<dbReference type="FunFam" id="2.90.10.10:FF:000002">
    <property type="entry name" value="Serine/threonine-protein kinase"/>
    <property type="match status" value="1"/>
</dbReference>
<dbReference type="PROSITE" id="PS50927">
    <property type="entry name" value="BULB_LECTIN"/>
    <property type="match status" value="1"/>
</dbReference>
<comment type="caution">
    <text evidence="28">The sequence shown here is derived from an EMBL/GenBank/DDBJ whole genome shotgun (WGS) entry which is preliminary data.</text>
</comment>
<dbReference type="GO" id="GO:0048544">
    <property type="term" value="P:recognition of pollen"/>
    <property type="evidence" value="ECO:0007669"/>
    <property type="project" value="InterPro"/>
</dbReference>
<evidence type="ECO:0000256" key="12">
    <source>
        <dbReference type="ARBA" id="ARBA00022777"/>
    </source>
</evidence>
<protein>
    <recommendedName>
        <fullName evidence="22">Receptor-like serine/threonine-protein kinase</fullName>
        <ecNumber evidence="22">2.7.11.1</ecNumber>
    </recommendedName>
</protein>
<keyword evidence="5" id="KW-0597">Phosphoprotein</keyword>
<comment type="catalytic activity">
    <reaction evidence="20 22">
        <text>L-threonyl-[protein] + ATP = O-phospho-L-threonyl-[protein] + ADP + H(+)</text>
        <dbReference type="Rhea" id="RHEA:46608"/>
        <dbReference type="Rhea" id="RHEA-COMP:11060"/>
        <dbReference type="Rhea" id="RHEA-COMP:11605"/>
        <dbReference type="ChEBI" id="CHEBI:15378"/>
        <dbReference type="ChEBI" id="CHEBI:30013"/>
        <dbReference type="ChEBI" id="CHEBI:30616"/>
        <dbReference type="ChEBI" id="CHEBI:61977"/>
        <dbReference type="ChEBI" id="CHEBI:456216"/>
        <dbReference type="EC" id="2.7.11.1"/>
    </reaction>
</comment>
<evidence type="ECO:0000256" key="15">
    <source>
        <dbReference type="ARBA" id="ARBA00023035"/>
    </source>
</evidence>
<evidence type="ECO:0000256" key="1">
    <source>
        <dbReference type="ARBA" id="ARBA00004479"/>
    </source>
</evidence>
<dbReference type="EC" id="2.7.11.1" evidence="22"/>
<evidence type="ECO:0000256" key="4">
    <source>
        <dbReference type="ARBA" id="ARBA00022546"/>
    </source>
</evidence>
<keyword evidence="8" id="KW-0732">Signal</keyword>
<evidence type="ECO:0000256" key="23">
    <source>
        <dbReference type="PROSITE-ProRule" id="PRU10141"/>
    </source>
</evidence>
<dbReference type="Gene3D" id="3.30.200.20">
    <property type="entry name" value="Phosphorylase Kinase, domain 1"/>
    <property type="match status" value="1"/>
</dbReference>
<evidence type="ECO:0000256" key="14">
    <source>
        <dbReference type="ARBA" id="ARBA00022989"/>
    </source>
</evidence>
<dbReference type="Gene3D" id="1.10.510.10">
    <property type="entry name" value="Transferase(Phosphotransferase) domain 1"/>
    <property type="match status" value="1"/>
</dbReference>
<proteinExistence type="inferred from homology"/>
<dbReference type="Pfam" id="PF00069">
    <property type="entry name" value="Pkinase"/>
    <property type="match status" value="1"/>
</dbReference>
<dbReference type="GO" id="GO:0016020">
    <property type="term" value="C:membrane"/>
    <property type="evidence" value="ECO:0007669"/>
    <property type="project" value="UniProtKB-SubCell"/>
</dbReference>
<keyword evidence="18" id="KW-0675">Receptor</keyword>
<evidence type="ECO:0000256" key="5">
    <source>
        <dbReference type="ARBA" id="ARBA00022553"/>
    </source>
</evidence>
<evidence type="ECO:0000256" key="20">
    <source>
        <dbReference type="ARBA" id="ARBA00047899"/>
    </source>
</evidence>
<dbReference type="InterPro" id="IPR000858">
    <property type="entry name" value="S_locus_glycoprot_dom"/>
</dbReference>
<keyword evidence="13 22" id="KW-0067">ATP-binding</keyword>
<evidence type="ECO:0000256" key="6">
    <source>
        <dbReference type="ARBA" id="ARBA00022679"/>
    </source>
</evidence>
<dbReference type="Gene3D" id="2.90.10.10">
    <property type="entry name" value="Bulb-type lectin domain"/>
    <property type="match status" value="1"/>
</dbReference>
<evidence type="ECO:0000256" key="22">
    <source>
        <dbReference type="PIRNR" id="PIRNR000641"/>
    </source>
</evidence>
<dbReference type="InterPro" id="IPR011009">
    <property type="entry name" value="Kinase-like_dom_sf"/>
</dbReference>
<evidence type="ECO:0000259" key="25">
    <source>
        <dbReference type="PROSITE" id="PS50011"/>
    </source>
</evidence>
<accession>A0A843WTU6</accession>
<comment type="catalytic activity">
    <reaction evidence="21 22">
        <text>L-seryl-[protein] + ATP = O-phospho-L-seryl-[protein] + ADP + H(+)</text>
        <dbReference type="Rhea" id="RHEA:17989"/>
        <dbReference type="Rhea" id="RHEA-COMP:9863"/>
        <dbReference type="Rhea" id="RHEA-COMP:11604"/>
        <dbReference type="ChEBI" id="CHEBI:15378"/>
        <dbReference type="ChEBI" id="CHEBI:29999"/>
        <dbReference type="ChEBI" id="CHEBI:30616"/>
        <dbReference type="ChEBI" id="CHEBI:83421"/>
        <dbReference type="ChEBI" id="CHEBI:456216"/>
        <dbReference type="EC" id="2.7.11.1"/>
    </reaction>
</comment>
<dbReference type="SUPFAM" id="SSF56112">
    <property type="entry name" value="Protein kinase-like (PK-like)"/>
    <property type="match status" value="1"/>
</dbReference>
<feature type="transmembrane region" description="Helical" evidence="24">
    <location>
        <begin position="12"/>
        <end position="29"/>
    </location>
</feature>
<dbReference type="PROSITE" id="PS00107">
    <property type="entry name" value="PROTEIN_KINASE_ATP"/>
    <property type="match status" value="1"/>
</dbReference>
<keyword evidence="7 24" id="KW-0812">Transmembrane</keyword>
<keyword evidence="19" id="KW-0325">Glycoprotein</keyword>
<evidence type="ECO:0000256" key="7">
    <source>
        <dbReference type="ARBA" id="ARBA00022692"/>
    </source>
</evidence>
<dbReference type="GO" id="GO:0005537">
    <property type="term" value="F:D-mannose binding"/>
    <property type="evidence" value="ECO:0007669"/>
    <property type="project" value="UniProtKB-KW"/>
</dbReference>
<evidence type="ECO:0000313" key="29">
    <source>
        <dbReference type="Proteomes" id="UP000652761"/>
    </source>
</evidence>
<gene>
    <name evidence="28" type="ORF">Taro_047763</name>
</gene>
<dbReference type="SMART" id="SM00220">
    <property type="entry name" value="S_TKc"/>
    <property type="match status" value="1"/>
</dbReference>
<dbReference type="Pfam" id="PF01453">
    <property type="entry name" value="B_lectin"/>
    <property type="match status" value="1"/>
</dbReference>
<dbReference type="InterPro" id="IPR017441">
    <property type="entry name" value="Protein_kinase_ATP_BS"/>
</dbReference>
<dbReference type="CDD" id="cd14066">
    <property type="entry name" value="STKc_IRAK"/>
    <property type="match status" value="1"/>
</dbReference>
<evidence type="ECO:0000256" key="16">
    <source>
        <dbReference type="ARBA" id="ARBA00023136"/>
    </source>
</evidence>
<evidence type="ECO:0000259" key="27">
    <source>
        <dbReference type="PROSITE" id="PS50948"/>
    </source>
</evidence>
<evidence type="ECO:0000256" key="24">
    <source>
        <dbReference type="SAM" id="Phobius"/>
    </source>
</evidence>
<dbReference type="Proteomes" id="UP000652761">
    <property type="component" value="Unassembled WGS sequence"/>
</dbReference>
<keyword evidence="17" id="KW-1015">Disulfide bond</keyword>
<feature type="domain" description="Apple" evidence="27">
    <location>
        <begin position="376"/>
        <end position="459"/>
    </location>
</feature>
<evidence type="ECO:0000256" key="10">
    <source>
        <dbReference type="ARBA" id="ARBA00022737"/>
    </source>
</evidence>
<dbReference type="Pfam" id="PF00954">
    <property type="entry name" value="S_locus_glycop"/>
    <property type="match status" value="1"/>
</dbReference>
<dbReference type="PIRSF" id="PIRSF000641">
    <property type="entry name" value="SRK"/>
    <property type="match status" value="1"/>
</dbReference>
<keyword evidence="2 22" id="KW-0723">Serine/threonine-protein kinase</keyword>
<dbReference type="GO" id="GO:0005524">
    <property type="term" value="F:ATP binding"/>
    <property type="evidence" value="ECO:0007669"/>
    <property type="project" value="UniProtKB-UniRule"/>
</dbReference>
<feature type="domain" description="Bulb-type lectin" evidence="26">
    <location>
        <begin position="60"/>
        <end position="184"/>
    </location>
</feature>
<dbReference type="CDD" id="cd01098">
    <property type="entry name" value="PAN_AP_plant"/>
    <property type="match status" value="1"/>
</dbReference>
<keyword evidence="15" id="KW-0465">Mannose-binding</keyword>
<evidence type="ECO:0000256" key="13">
    <source>
        <dbReference type="ARBA" id="ARBA00022840"/>
    </source>
</evidence>
<evidence type="ECO:0000256" key="18">
    <source>
        <dbReference type="ARBA" id="ARBA00023170"/>
    </source>
</evidence>
<feature type="domain" description="Protein kinase" evidence="25">
    <location>
        <begin position="530"/>
        <end position="814"/>
    </location>
</feature>
<dbReference type="PROSITE" id="PS00108">
    <property type="entry name" value="PROTEIN_KINASE_ST"/>
    <property type="match status" value="1"/>
</dbReference>
<keyword evidence="9" id="KW-0430">Lectin</keyword>
<evidence type="ECO:0000256" key="9">
    <source>
        <dbReference type="ARBA" id="ARBA00022734"/>
    </source>
</evidence>
<evidence type="ECO:0000259" key="26">
    <source>
        <dbReference type="PROSITE" id="PS50927"/>
    </source>
</evidence>
<dbReference type="SMART" id="SM00473">
    <property type="entry name" value="PAN_AP"/>
    <property type="match status" value="1"/>
</dbReference>
<evidence type="ECO:0000256" key="19">
    <source>
        <dbReference type="ARBA" id="ARBA00023180"/>
    </source>
</evidence>
<dbReference type="InterPro" id="IPR001480">
    <property type="entry name" value="Bulb-type_lectin_dom"/>
</dbReference>
<dbReference type="EMBL" id="NMUH01006251">
    <property type="protein sequence ID" value="MQM14833.1"/>
    <property type="molecule type" value="Genomic_DNA"/>
</dbReference>
<keyword evidence="4" id="KW-0348">Hemagglutinin</keyword>
<dbReference type="GO" id="GO:0004674">
    <property type="term" value="F:protein serine/threonine kinase activity"/>
    <property type="evidence" value="ECO:0007669"/>
    <property type="project" value="UniProtKB-KW"/>
</dbReference>
<dbReference type="FunFam" id="3.30.200.20:FF:000178">
    <property type="entry name" value="serine/threonine-protein kinase PBS1-like"/>
    <property type="match status" value="1"/>
</dbReference>
<comment type="subcellular location">
    <subcellularLocation>
        <location evidence="1">Membrane</location>
        <topology evidence="1">Single-pass type I membrane protein</topology>
    </subcellularLocation>
</comment>
<evidence type="ECO:0000256" key="2">
    <source>
        <dbReference type="ARBA" id="ARBA00022527"/>
    </source>
</evidence>
<dbReference type="AlphaFoldDB" id="A0A843WTU6"/>
<evidence type="ECO:0000256" key="11">
    <source>
        <dbReference type="ARBA" id="ARBA00022741"/>
    </source>
</evidence>
<dbReference type="InterPro" id="IPR024171">
    <property type="entry name" value="SRK-like_kinase"/>
</dbReference>
<evidence type="ECO:0000256" key="17">
    <source>
        <dbReference type="ARBA" id="ARBA00023157"/>
    </source>
</evidence>
<dbReference type="PROSITE" id="PS50948">
    <property type="entry name" value="PAN"/>
    <property type="match status" value="1"/>
</dbReference>
<dbReference type="Pfam" id="PF08276">
    <property type="entry name" value="PAN_2"/>
    <property type="match status" value="1"/>
</dbReference>
<reference evidence="28" key="1">
    <citation type="submission" date="2017-07" db="EMBL/GenBank/DDBJ databases">
        <title>Taro Niue Genome Assembly and Annotation.</title>
        <authorList>
            <person name="Atibalentja N."/>
            <person name="Keating K."/>
            <person name="Fields C.J."/>
        </authorList>
    </citation>
    <scope>NUCLEOTIDE SEQUENCE</scope>
    <source>
        <strain evidence="28">Niue_2</strain>
        <tissue evidence="28">Leaf</tissue>
    </source>
</reference>
<evidence type="ECO:0000256" key="3">
    <source>
        <dbReference type="ARBA" id="ARBA00022536"/>
    </source>
</evidence>
<evidence type="ECO:0000256" key="8">
    <source>
        <dbReference type="ARBA" id="ARBA00022729"/>
    </source>
</evidence>
<comment type="similarity">
    <text evidence="22">Belongs to the protein kinase superfamily. Ser/Thr protein kinase family.</text>
</comment>
<keyword evidence="11 22" id="KW-0547">Nucleotide-binding</keyword>
<keyword evidence="16 24" id="KW-0472">Membrane</keyword>
<dbReference type="InterPro" id="IPR036426">
    <property type="entry name" value="Bulb-type_lectin_dom_sf"/>
</dbReference>
<sequence>MNNNSRGSKQYYIFIGGILSCGLVASMARCTSKTVLLSLFLLLLLLFSSMPCFRASAGAADTISLGRSIAGNQTVVSKGGVFEMGFFTPGTSHNHYLGIWYKGIPLTVVWVANGEAPIMETSCPPELKISEDGNLVITSKHHKLLLWSSNLTVPHAASTMAVLLDTGNLLLTDSSNRSAVLWQSFDHPTDTWLPTARLGLNKATGVNHFITSWRNREDPSPGTFSYMLDGGGSSEFFLVWNKTERYWRTGNWTGSYFSLLPEMKANSAFNFTFADDKQWKYGSFAPDPTILGRGTMEMGGQLKWWIWVSSSRQWLQIWSAPSGQCTVYAVCGAFSVCDEKSTLVCRCLHGFEPASVRDWELGNWSGGCLRRASLQCPGNTSMNRTPDGFLALPNVQLRDTPQTLSVQRAKECEAACLSSCNCSAYSFHGGCFIWAGELLNLQQLSEDDDMGVTLFLRLAASEQARPNRKNRTMTKLITVISVPLGIVMLVSVAMGIARWHRRRTLAGIEAESIVGSLVQLTYSELKAVTKNFSEMLGKGGFGSVYKGVLHGSTPVAVKRLLEGHGQGEKQFRSELSTLGTVQHVNLVSLRGFCVSGSERLLVYDYMPHGSLDVHLFQNNSLVGTLSWKRRFQVMLGVARGLAYLHESCREQIIHCDIKPENILLDAEFCAKVADFGLAKLFGRDFSRVLTTMRGTVGYLAPEWISGTAITTKADVYSYGMMAFEIISGRRNREVLEDGVFNFFPVQATAKVCEGDVLSIADGKLEDIDMEELTRASRVACWCIQDHEIHRPSMGVVVKILEGSVDVGTPPVPRFLQLLV</sequence>
<dbReference type="InterPro" id="IPR003609">
    <property type="entry name" value="Pan_app"/>
</dbReference>
<dbReference type="InterPro" id="IPR000719">
    <property type="entry name" value="Prot_kinase_dom"/>
</dbReference>
<name>A0A843WTU6_COLES</name>
<feature type="binding site" evidence="23">
    <location>
        <position position="558"/>
    </location>
    <ligand>
        <name>ATP</name>
        <dbReference type="ChEBI" id="CHEBI:30616"/>
    </ligand>
</feature>
<keyword evidence="14 24" id="KW-1133">Transmembrane helix</keyword>
<keyword evidence="3" id="KW-0245">EGF-like domain</keyword>
<evidence type="ECO:0000256" key="21">
    <source>
        <dbReference type="ARBA" id="ARBA00048679"/>
    </source>
</evidence>
<dbReference type="PROSITE" id="PS50011">
    <property type="entry name" value="PROTEIN_KINASE_DOM"/>
    <property type="match status" value="1"/>
</dbReference>
<dbReference type="SMART" id="SM00108">
    <property type="entry name" value="B_lectin"/>
    <property type="match status" value="1"/>
</dbReference>
<dbReference type="PROSITE" id="PS51257">
    <property type="entry name" value="PROKAR_LIPOPROTEIN"/>
    <property type="match status" value="1"/>
</dbReference>
<dbReference type="SUPFAM" id="SSF51110">
    <property type="entry name" value="alpha-D-mannose-specific plant lectins"/>
    <property type="match status" value="1"/>
</dbReference>
<dbReference type="InterPro" id="IPR008271">
    <property type="entry name" value="Ser/Thr_kinase_AS"/>
</dbReference>
<organism evidence="28 29">
    <name type="scientific">Colocasia esculenta</name>
    <name type="common">Wild taro</name>
    <name type="synonym">Arum esculentum</name>
    <dbReference type="NCBI Taxonomy" id="4460"/>
    <lineage>
        <taxon>Eukaryota</taxon>
        <taxon>Viridiplantae</taxon>
        <taxon>Streptophyta</taxon>
        <taxon>Embryophyta</taxon>
        <taxon>Tracheophyta</taxon>
        <taxon>Spermatophyta</taxon>
        <taxon>Magnoliopsida</taxon>
        <taxon>Liliopsida</taxon>
        <taxon>Araceae</taxon>
        <taxon>Aroideae</taxon>
        <taxon>Colocasieae</taxon>
        <taxon>Colocasia</taxon>
    </lineage>
</organism>